<gene>
    <name evidence="6" type="primary">ubiE</name>
    <name evidence="5" type="synonym">menG</name>
    <name evidence="6" type="ORF">OD355_11750</name>
</gene>
<reference evidence="6" key="1">
    <citation type="submission" date="2022-10" db="EMBL/GenBank/DDBJ databases">
        <authorList>
            <person name="Kim H.S."/>
            <person name="Kim J.-S."/>
            <person name="Suh M.K."/>
            <person name="Eom M.K."/>
            <person name="Lee J.-S."/>
        </authorList>
    </citation>
    <scope>NUCLEOTIDE SEQUENCE</scope>
    <source>
        <strain evidence="6">LIP-5</strain>
    </source>
</reference>
<comment type="caution">
    <text evidence="6">The sequence shown here is derived from an EMBL/GenBank/DDBJ whole genome shotgun (WGS) entry which is preliminary data.</text>
</comment>
<accession>A0AAE3IND9</accession>
<proteinExistence type="inferred from homology"/>
<evidence type="ECO:0000256" key="1">
    <source>
        <dbReference type="ARBA" id="ARBA00022428"/>
    </source>
</evidence>
<feature type="binding site" evidence="5">
    <location>
        <position position="137"/>
    </location>
    <ligand>
        <name>S-adenosyl-L-methionine</name>
        <dbReference type="ChEBI" id="CHEBI:59789"/>
    </ligand>
</feature>
<dbReference type="AlphaFoldDB" id="A0AAE3IND9"/>
<keyword evidence="3 5" id="KW-0808">Transferase</keyword>
<dbReference type="Gene3D" id="3.40.50.150">
    <property type="entry name" value="Vaccinia Virus protein VP39"/>
    <property type="match status" value="1"/>
</dbReference>
<evidence type="ECO:0000256" key="4">
    <source>
        <dbReference type="ARBA" id="ARBA00022691"/>
    </source>
</evidence>
<dbReference type="SUPFAM" id="SSF53335">
    <property type="entry name" value="S-adenosyl-L-methionine-dependent methyltransferases"/>
    <property type="match status" value="1"/>
</dbReference>
<comment type="similarity">
    <text evidence="5">Belongs to the class I-like SAM-binding methyltransferase superfamily. MenG/UbiE family.</text>
</comment>
<comment type="pathway">
    <text evidence="5">Quinol/quinone metabolism; menaquinone biosynthesis; menaquinol from 1,4-dihydroxy-2-naphthoate: step 2/2.</text>
</comment>
<dbReference type="NCBIfam" id="NF001244">
    <property type="entry name" value="PRK00216.1-5"/>
    <property type="match status" value="1"/>
</dbReference>
<sequence length="247" mass="27972">MSKFAHDTVTPYRHSDKEKKQQVAEMFDDVASKYDFLNRFLSMGIDQGWRKKAIRRLTSIKPQSILDVATGTGDFAIMTYKMLTPGKITGIDISKGMLEVGREKVAKEKLSAHIEMMEGDSENLPFKDNSFDAVTVSFGVRNFQNLEKGIAEMYRILRPGGKLVILEFSRPKNPVFKLLYRIYMQVVTPNVGKMISKSKTAYQYLNDSIMVFPERKDFVTVMDGVGFTGTSYEALTMGICCIYEGSK</sequence>
<dbReference type="NCBIfam" id="TIGR01934">
    <property type="entry name" value="MenG_MenH_UbiE"/>
    <property type="match status" value="1"/>
</dbReference>
<feature type="binding site" evidence="5">
    <location>
        <begin position="120"/>
        <end position="121"/>
    </location>
    <ligand>
        <name>S-adenosyl-L-methionine</name>
        <dbReference type="ChEBI" id="CHEBI:59789"/>
    </ligand>
</feature>
<evidence type="ECO:0000313" key="6">
    <source>
        <dbReference type="EMBL" id="MCU7695193.1"/>
    </source>
</evidence>
<evidence type="ECO:0000256" key="5">
    <source>
        <dbReference type="HAMAP-Rule" id="MF_01813"/>
    </source>
</evidence>
<dbReference type="PROSITE" id="PS51608">
    <property type="entry name" value="SAM_MT_UBIE"/>
    <property type="match status" value="1"/>
</dbReference>
<name>A0AAE3IND9_9BACT</name>
<dbReference type="GO" id="GO:0032259">
    <property type="term" value="P:methylation"/>
    <property type="evidence" value="ECO:0007669"/>
    <property type="project" value="UniProtKB-KW"/>
</dbReference>
<keyword evidence="2 5" id="KW-0489">Methyltransferase</keyword>
<protein>
    <recommendedName>
        <fullName evidence="5">Demethylmenaquinone methyltransferase</fullName>
        <ecNumber evidence="5">2.1.1.163</ecNumber>
    </recommendedName>
</protein>
<dbReference type="CDD" id="cd02440">
    <property type="entry name" value="AdoMet_MTases"/>
    <property type="match status" value="1"/>
</dbReference>
<dbReference type="GO" id="GO:0043770">
    <property type="term" value="F:demethylmenaquinone methyltransferase activity"/>
    <property type="evidence" value="ECO:0007669"/>
    <property type="project" value="UniProtKB-UniRule"/>
</dbReference>
<organism evidence="6 7">
    <name type="scientific">Haoranjiania flava</name>
    <dbReference type="NCBI Taxonomy" id="1856322"/>
    <lineage>
        <taxon>Bacteria</taxon>
        <taxon>Pseudomonadati</taxon>
        <taxon>Bacteroidota</taxon>
        <taxon>Chitinophagia</taxon>
        <taxon>Chitinophagales</taxon>
        <taxon>Chitinophagaceae</taxon>
        <taxon>Haoranjiania</taxon>
    </lineage>
</organism>
<comment type="catalytic activity">
    <reaction evidence="5">
        <text>a 2-demethylmenaquinol + S-adenosyl-L-methionine = a menaquinol + S-adenosyl-L-homocysteine + H(+)</text>
        <dbReference type="Rhea" id="RHEA:42640"/>
        <dbReference type="Rhea" id="RHEA-COMP:9539"/>
        <dbReference type="Rhea" id="RHEA-COMP:9563"/>
        <dbReference type="ChEBI" id="CHEBI:15378"/>
        <dbReference type="ChEBI" id="CHEBI:18151"/>
        <dbReference type="ChEBI" id="CHEBI:55437"/>
        <dbReference type="ChEBI" id="CHEBI:57856"/>
        <dbReference type="ChEBI" id="CHEBI:59789"/>
        <dbReference type="EC" id="2.1.1.163"/>
    </reaction>
</comment>
<dbReference type="InterPro" id="IPR004033">
    <property type="entry name" value="UbiE/COQ5_MeTrFase"/>
</dbReference>
<dbReference type="EC" id="2.1.1.163" evidence="5"/>
<keyword evidence="7" id="KW-1185">Reference proteome</keyword>
<dbReference type="Pfam" id="PF01209">
    <property type="entry name" value="Ubie_methyltran"/>
    <property type="match status" value="1"/>
</dbReference>
<dbReference type="GO" id="GO:0009234">
    <property type="term" value="P:menaquinone biosynthetic process"/>
    <property type="evidence" value="ECO:0007669"/>
    <property type="project" value="UniProtKB-UniRule"/>
</dbReference>
<comment type="function">
    <text evidence="5">Methyltransferase required for the conversion of demethylmenaquinol (DMKH2) to menaquinol (MKH2).</text>
</comment>
<dbReference type="InterPro" id="IPR029063">
    <property type="entry name" value="SAM-dependent_MTases_sf"/>
</dbReference>
<dbReference type="Proteomes" id="UP001209317">
    <property type="component" value="Unassembled WGS sequence"/>
</dbReference>
<dbReference type="InterPro" id="IPR023576">
    <property type="entry name" value="UbiE/COQ5_MeTrFase_CS"/>
</dbReference>
<dbReference type="PANTHER" id="PTHR43591:SF24">
    <property type="entry name" value="2-METHOXY-6-POLYPRENYL-1,4-BENZOQUINOL METHYLASE, MITOCHONDRIAL"/>
    <property type="match status" value="1"/>
</dbReference>
<evidence type="ECO:0000256" key="2">
    <source>
        <dbReference type="ARBA" id="ARBA00022603"/>
    </source>
</evidence>
<evidence type="ECO:0000313" key="7">
    <source>
        <dbReference type="Proteomes" id="UP001209317"/>
    </source>
</evidence>
<dbReference type="PANTHER" id="PTHR43591">
    <property type="entry name" value="METHYLTRANSFERASE"/>
    <property type="match status" value="1"/>
</dbReference>
<dbReference type="RefSeq" id="WP_263038680.1">
    <property type="nucleotide sequence ID" value="NZ_JAOTPL010000020.1"/>
</dbReference>
<feature type="binding site" evidence="5">
    <location>
        <position position="92"/>
    </location>
    <ligand>
        <name>S-adenosyl-L-methionine</name>
        <dbReference type="ChEBI" id="CHEBI:59789"/>
    </ligand>
</feature>
<feature type="binding site" evidence="5">
    <location>
        <position position="72"/>
    </location>
    <ligand>
        <name>S-adenosyl-L-methionine</name>
        <dbReference type="ChEBI" id="CHEBI:59789"/>
    </ligand>
</feature>
<keyword evidence="1 5" id="KW-0474">Menaquinone biosynthesis</keyword>
<evidence type="ECO:0000256" key="3">
    <source>
        <dbReference type="ARBA" id="ARBA00022679"/>
    </source>
</evidence>
<dbReference type="HAMAP" id="MF_01813">
    <property type="entry name" value="MenG_UbiE_methyltr"/>
    <property type="match status" value="1"/>
</dbReference>
<dbReference type="EMBL" id="JAOTPL010000020">
    <property type="protein sequence ID" value="MCU7695193.1"/>
    <property type="molecule type" value="Genomic_DNA"/>
</dbReference>
<dbReference type="PROSITE" id="PS01183">
    <property type="entry name" value="UBIE_1"/>
    <property type="match status" value="1"/>
</dbReference>
<keyword evidence="4 5" id="KW-0949">S-adenosyl-L-methionine</keyword>